<evidence type="ECO:0000256" key="4">
    <source>
        <dbReference type="ARBA" id="ARBA00022670"/>
    </source>
</evidence>
<keyword evidence="5 9" id="KW-0479">Metal-binding</keyword>
<dbReference type="GO" id="GO:0005737">
    <property type="term" value="C:cytoplasm"/>
    <property type="evidence" value="ECO:0007669"/>
    <property type="project" value="UniProtKB-ARBA"/>
</dbReference>
<evidence type="ECO:0000256" key="7">
    <source>
        <dbReference type="ARBA" id="ARBA00022833"/>
    </source>
</evidence>
<dbReference type="Proteomes" id="UP000002294">
    <property type="component" value="Chromosome"/>
</dbReference>
<evidence type="ECO:0000256" key="8">
    <source>
        <dbReference type="ARBA" id="ARBA00023049"/>
    </source>
</evidence>
<dbReference type="PANTHER" id="PTHR28570:SF3">
    <property type="entry name" value="ASPARTYL AMINOPEPTIDASE"/>
    <property type="match status" value="1"/>
</dbReference>
<keyword evidence="6 9" id="KW-0378">Hydrolase</keyword>
<evidence type="ECO:0000256" key="5">
    <source>
        <dbReference type="ARBA" id="ARBA00022723"/>
    </source>
</evidence>
<dbReference type="eggNOG" id="COG1362">
    <property type="taxonomic scope" value="Bacteria"/>
</dbReference>
<keyword evidence="7 9" id="KW-0862">Zinc</keyword>
<dbReference type="EMBL" id="CP001708">
    <property type="protein sequence ID" value="ACV28434.1"/>
    <property type="molecule type" value="Genomic_DNA"/>
</dbReference>
<proteinExistence type="inferred from homology"/>
<evidence type="ECO:0000256" key="1">
    <source>
        <dbReference type="ARBA" id="ARBA00001947"/>
    </source>
</evidence>
<keyword evidence="3 9" id="KW-0031">Aminopeptidase</keyword>
<dbReference type="RefSeq" id="WP_015777347.1">
    <property type="nucleotide sequence ID" value="NC_013171.1"/>
</dbReference>
<gene>
    <name evidence="11" type="ordered locus">Apre_0385</name>
</gene>
<evidence type="ECO:0000313" key="11">
    <source>
        <dbReference type="EMBL" id="ACV28434.1"/>
    </source>
</evidence>
<dbReference type="FunFam" id="2.30.250.10:FF:000003">
    <property type="entry name" value="Probable M18 family aminopeptidase 2"/>
    <property type="match status" value="1"/>
</dbReference>
<keyword evidence="8 9" id="KW-0482">Metalloprotease</keyword>
<dbReference type="AlphaFoldDB" id="C7RG23"/>
<comment type="similarity">
    <text evidence="2 9">Belongs to the peptidase M18 family.</text>
</comment>
<dbReference type="SUPFAM" id="SSF53187">
    <property type="entry name" value="Zn-dependent exopeptidases"/>
    <property type="match status" value="1"/>
</dbReference>
<dbReference type="OrthoDB" id="9764268at2"/>
<dbReference type="KEGG" id="apr:Apre_0385"/>
<keyword evidence="4 9" id="KW-0645">Protease</keyword>
<dbReference type="Pfam" id="PF02127">
    <property type="entry name" value="Peptidase_M18"/>
    <property type="match status" value="1"/>
</dbReference>
<reference evidence="11 12" key="1">
    <citation type="journal article" date="2009" name="Stand. Genomic Sci.">
        <title>Complete genome sequence of Anaerococcus prevotii type strain (PC1).</title>
        <authorList>
            <person name="Labutti K."/>
            <person name="Pukall R."/>
            <person name="Steenblock K."/>
            <person name="Glavina Del Rio T."/>
            <person name="Tice H."/>
            <person name="Copeland A."/>
            <person name="Cheng J.F."/>
            <person name="Lucas S."/>
            <person name="Chen F."/>
            <person name="Nolan M."/>
            <person name="Bruce D."/>
            <person name="Goodwin L."/>
            <person name="Pitluck S."/>
            <person name="Ivanova N."/>
            <person name="Mavromatis K."/>
            <person name="Ovchinnikova G."/>
            <person name="Pati A."/>
            <person name="Chen A."/>
            <person name="Palaniappan K."/>
            <person name="Land M."/>
            <person name="Hauser L."/>
            <person name="Chang Y.J."/>
            <person name="Jeffries C.D."/>
            <person name="Chain P."/>
            <person name="Saunders E."/>
            <person name="Brettin T."/>
            <person name="Detter J.C."/>
            <person name="Han C."/>
            <person name="Goker M."/>
            <person name="Bristow J."/>
            <person name="Eisen J.A."/>
            <person name="Markowitz V."/>
            <person name="Hugenholtz P."/>
            <person name="Kyrpides N.C."/>
            <person name="Klenk H.P."/>
            <person name="Lapidus A."/>
        </authorList>
    </citation>
    <scope>NUCLEOTIDE SEQUENCE [LARGE SCALE GENOMIC DNA]</scope>
    <source>
        <strain evidence="12">ATCC 9321 / DSM 20548 / JCM 6508 / NCTC 11806 / PC1</strain>
    </source>
</reference>
<evidence type="ECO:0000313" key="12">
    <source>
        <dbReference type="Proteomes" id="UP000002294"/>
    </source>
</evidence>
<dbReference type="EC" id="3.4.11.-" evidence="10"/>
<dbReference type="InterPro" id="IPR001948">
    <property type="entry name" value="Peptidase_M18"/>
</dbReference>
<sequence length="424" mass="47426">MNSLEFIKDLIKFIDDSPVSYYAVENARKILKENGYTELFENEKWDIKAKGKYFVVRDGTALFAINLGEDLRDGFDIIGSHTESPTFKVKSNPEMAENGYLKLNVEVYGGMIYSTWLDRTLSLAGKVVYEKEGKLVSSLINIDKDLLTIPNAAIHMNRTVNKDFAYNPQDNLYPIITTIKDKAQKDGYIQKIIGEELGIDPKAIIDYDLSLYDRQKGTIINDMYQIGRIDNLGSVHASLMAFVNSDSTKTNALILNDNEEIGSRTRTGAFSPFLGDCLKRFTLLSGGNEEDYQIAIENSFLISADQAHAIHPNFKGFSDPTNEVRMNEGLVIKIAANGAYSTNISSKARIIKIARDLGLKLQTFHNRNDKQGGSTIGPIASANLGIRSIDVGEPILAMHSIRELGGIEDHMDAYKIYKRFYEED</sequence>
<evidence type="ECO:0000256" key="3">
    <source>
        <dbReference type="ARBA" id="ARBA00022438"/>
    </source>
</evidence>
<dbReference type="PRINTS" id="PR00932">
    <property type="entry name" value="AMINO1PTASE"/>
</dbReference>
<evidence type="ECO:0000256" key="6">
    <source>
        <dbReference type="ARBA" id="ARBA00022801"/>
    </source>
</evidence>
<dbReference type="GO" id="GO:0006508">
    <property type="term" value="P:proteolysis"/>
    <property type="evidence" value="ECO:0007669"/>
    <property type="project" value="UniProtKB-KW"/>
</dbReference>
<dbReference type="Gene3D" id="3.40.630.10">
    <property type="entry name" value="Zn peptidases"/>
    <property type="match status" value="1"/>
</dbReference>
<dbReference type="NCBIfam" id="NF002759">
    <property type="entry name" value="PRK02813.1"/>
    <property type="match status" value="1"/>
</dbReference>
<organism evidence="11 12">
    <name type="scientific">Anaerococcus prevotii (strain ATCC 9321 / DSM 20548 / JCM 6508 / NCTC 11806 / PC1)</name>
    <name type="common">Peptostreptococcus prevotii</name>
    <name type="synonym">Peptococcus prevotii</name>
    <dbReference type="NCBI Taxonomy" id="525919"/>
    <lineage>
        <taxon>Bacteria</taxon>
        <taxon>Bacillati</taxon>
        <taxon>Bacillota</taxon>
        <taxon>Tissierellia</taxon>
        <taxon>Tissierellales</taxon>
        <taxon>Peptoniphilaceae</taxon>
        <taxon>Anaerococcus</taxon>
    </lineage>
</organism>
<protein>
    <recommendedName>
        <fullName evidence="10">M18 family aminopeptidase</fullName>
        <ecNumber evidence="10">3.4.11.-</ecNumber>
    </recommendedName>
</protein>
<dbReference type="GO" id="GO:0004177">
    <property type="term" value="F:aminopeptidase activity"/>
    <property type="evidence" value="ECO:0007669"/>
    <property type="project" value="UniProtKB-KW"/>
</dbReference>
<dbReference type="Gene3D" id="2.30.250.10">
    <property type="entry name" value="Aminopeptidase i, Domain 2"/>
    <property type="match status" value="1"/>
</dbReference>
<dbReference type="GO" id="GO:0008270">
    <property type="term" value="F:zinc ion binding"/>
    <property type="evidence" value="ECO:0007669"/>
    <property type="project" value="InterPro"/>
</dbReference>
<evidence type="ECO:0000256" key="10">
    <source>
        <dbReference type="RuleBase" id="RU004387"/>
    </source>
</evidence>
<dbReference type="HOGENOM" id="CLU_019532_2_0_9"/>
<dbReference type="SUPFAM" id="SSF101821">
    <property type="entry name" value="Aminopeptidase/glucanase lid domain"/>
    <property type="match status" value="1"/>
</dbReference>
<evidence type="ECO:0000256" key="2">
    <source>
        <dbReference type="ARBA" id="ARBA00008290"/>
    </source>
</evidence>
<evidence type="ECO:0000256" key="9">
    <source>
        <dbReference type="RuleBase" id="RU004386"/>
    </source>
</evidence>
<accession>C7RG23</accession>
<dbReference type="CDD" id="cd05658">
    <property type="entry name" value="M18_DAP"/>
    <property type="match status" value="1"/>
</dbReference>
<dbReference type="InterPro" id="IPR023358">
    <property type="entry name" value="Peptidase_M18_dom2"/>
</dbReference>
<keyword evidence="12" id="KW-1185">Reference proteome</keyword>
<dbReference type="PANTHER" id="PTHR28570">
    <property type="entry name" value="ASPARTYL AMINOPEPTIDASE"/>
    <property type="match status" value="1"/>
</dbReference>
<dbReference type="STRING" id="525919.Apre_0385"/>
<dbReference type="GO" id="GO:0008237">
    <property type="term" value="F:metallopeptidase activity"/>
    <property type="evidence" value="ECO:0007669"/>
    <property type="project" value="UniProtKB-KW"/>
</dbReference>
<name>C7RG23_ANAPD</name>
<comment type="cofactor">
    <cofactor evidence="1 10">
        <name>Zn(2+)</name>
        <dbReference type="ChEBI" id="CHEBI:29105"/>
    </cofactor>
</comment>